<reference evidence="1 2" key="1">
    <citation type="submission" date="2016-07" db="EMBL/GenBank/DDBJ databases">
        <title>Pervasive Adenine N6-methylation of Active Genes in Fungi.</title>
        <authorList>
            <consortium name="DOE Joint Genome Institute"/>
            <person name="Mondo S.J."/>
            <person name="Dannebaum R.O."/>
            <person name="Kuo R.C."/>
            <person name="Labutti K."/>
            <person name="Haridas S."/>
            <person name="Kuo A."/>
            <person name="Salamov A."/>
            <person name="Ahrendt S.R."/>
            <person name="Lipzen A."/>
            <person name="Sullivan W."/>
            <person name="Andreopoulos W.B."/>
            <person name="Clum A."/>
            <person name="Lindquist E."/>
            <person name="Daum C."/>
            <person name="Ramamoorthy G.K."/>
            <person name="Gryganskyi A."/>
            <person name="Culley D."/>
            <person name="Magnuson J.K."/>
            <person name="James T.Y."/>
            <person name="O'Malley M.A."/>
            <person name="Stajich J.E."/>
            <person name="Spatafora J.W."/>
            <person name="Visel A."/>
            <person name="Grigoriev I.V."/>
        </authorList>
    </citation>
    <scope>NUCLEOTIDE SEQUENCE [LARGE SCALE GENOMIC DNA]</scope>
    <source>
        <strain evidence="1 2">12-1054</strain>
    </source>
</reference>
<dbReference type="SUPFAM" id="SSF53254">
    <property type="entry name" value="Phosphoglycerate mutase-like"/>
    <property type="match status" value="1"/>
</dbReference>
<dbReference type="InterPro" id="IPR051710">
    <property type="entry name" value="Phosphatase_SH3-domain"/>
</dbReference>
<dbReference type="Proteomes" id="UP000193685">
    <property type="component" value="Unassembled WGS sequence"/>
</dbReference>
<gene>
    <name evidence="1" type="ORF">BCR37DRAFT_337478</name>
</gene>
<evidence type="ECO:0000313" key="2">
    <source>
        <dbReference type="Proteomes" id="UP000193685"/>
    </source>
</evidence>
<organism evidence="1 2">
    <name type="scientific">Protomyces lactucae-debilis</name>
    <dbReference type="NCBI Taxonomy" id="2754530"/>
    <lineage>
        <taxon>Eukaryota</taxon>
        <taxon>Fungi</taxon>
        <taxon>Dikarya</taxon>
        <taxon>Ascomycota</taxon>
        <taxon>Taphrinomycotina</taxon>
        <taxon>Taphrinomycetes</taxon>
        <taxon>Taphrinales</taxon>
        <taxon>Protomycetaceae</taxon>
        <taxon>Protomyces</taxon>
    </lineage>
</organism>
<protein>
    <submittedName>
        <fullName evidence="1">Histidine phosphatase superfamily</fullName>
    </submittedName>
</protein>
<dbReference type="GeneID" id="63783860"/>
<dbReference type="InterPro" id="IPR013078">
    <property type="entry name" value="His_Pase_superF_clade-1"/>
</dbReference>
<dbReference type="RefSeq" id="XP_040722726.1">
    <property type="nucleotide sequence ID" value="XM_040867261.1"/>
</dbReference>
<evidence type="ECO:0000313" key="1">
    <source>
        <dbReference type="EMBL" id="ORY76646.1"/>
    </source>
</evidence>
<dbReference type="Pfam" id="PF00300">
    <property type="entry name" value="His_Phos_1"/>
    <property type="match status" value="1"/>
</dbReference>
<accession>A0A1Y2EZV1</accession>
<dbReference type="CDD" id="cd07067">
    <property type="entry name" value="HP_PGM_like"/>
    <property type="match status" value="1"/>
</dbReference>
<keyword evidence="2" id="KW-1185">Reference proteome</keyword>
<dbReference type="STRING" id="56484.A0A1Y2EZV1"/>
<proteinExistence type="predicted"/>
<name>A0A1Y2EZV1_PROLT</name>
<sequence length="239" mass="25922">MLEKIIITRHGFRSNWANTAWSPSPTGIDADPSLSAHGTAQSLQLADHLCTTGGHGPIDKIYSSPFYRCVQTIAYTARASHQQIHIENGIGEWYGVVSHRTASHPSPATVSHLQRLFPPLSSHCKLIHEGYQAQCVPSTRGESMADIHARAKHAIDLIIADAEAAGCKTILLCTHAATNIALGRALCGDATRTIPTPCASVAVYLRKEAYVPGRLGGWQVERLGDCSFLEDGAERDWDF</sequence>
<dbReference type="PANTHER" id="PTHR16469:SF51">
    <property type="entry name" value="TRANSCRIPTION FACTOR TAU 55 KDA SUBUNIT"/>
    <property type="match status" value="1"/>
</dbReference>
<dbReference type="InterPro" id="IPR029033">
    <property type="entry name" value="His_PPase_superfam"/>
</dbReference>
<dbReference type="Gene3D" id="3.40.50.1240">
    <property type="entry name" value="Phosphoglycerate mutase-like"/>
    <property type="match status" value="1"/>
</dbReference>
<dbReference type="OMA" id="ICAHAAP"/>
<comment type="caution">
    <text evidence="1">The sequence shown here is derived from an EMBL/GenBank/DDBJ whole genome shotgun (WGS) entry which is preliminary data.</text>
</comment>
<dbReference type="OrthoDB" id="414418at2759"/>
<dbReference type="PANTHER" id="PTHR16469">
    <property type="entry name" value="UBIQUITIN-ASSOCIATED AND SH3 DOMAIN-CONTAINING BA-RELATED"/>
    <property type="match status" value="1"/>
</dbReference>
<feature type="non-terminal residue" evidence="1">
    <location>
        <position position="239"/>
    </location>
</feature>
<dbReference type="AlphaFoldDB" id="A0A1Y2EZV1"/>
<dbReference type="EMBL" id="MCFI01000022">
    <property type="protein sequence ID" value="ORY76646.1"/>
    <property type="molecule type" value="Genomic_DNA"/>
</dbReference>